<dbReference type="EMBL" id="UYIV01000001">
    <property type="protein sequence ID" value="VDH02979.1"/>
    <property type="molecule type" value="Genomic_DNA"/>
</dbReference>
<comment type="caution">
    <text evidence="2">The sequence shown here is derived from an EMBL/GenBank/DDBJ whole genome shotgun (WGS) entry which is preliminary data.</text>
</comment>
<gene>
    <name evidence="2" type="ORF">NCTC12929_00348</name>
</gene>
<evidence type="ECO:0000313" key="2">
    <source>
        <dbReference type="EMBL" id="VDH02979.1"/>
    </source>
</evidence>
<proteinExistence type="predicted"/>
<organism evidence="2 3">
    <name type="scientific">Bergeyella zoohelcum</name>
    <dbReference type="NCBI Taxonomy" id="1015"/>
    <lineage>
        <taxon>Bacteria</taxon>
        <taxon>Pseudomonadati</taxon>
        <taxon>Bacteroidota</taxon>
        <taxon>Flavobacteriia</taxon>
        <taxon>Flavobacteriales</taxon>
        <taxon>Weeksellaceae</taxon>
        <taxon>Bergeyella</taxon>
    </lineage>
</organism>
<dbReference type="Proteomes" id="UP000270205">
    <property type="component" value="Unassembled WGS sequence"/>
</dbReference>
<dbReference type="AlphaFoldDB" id="A0A7Z8YLS0"/>
<feature type="transmembrane region" description="Helical" evidence="1">
    <location>
        <begin position="25"/>
        <end position="51"/>
    </location>
</feature>
<accession>A0A7Z8YLS0</accession>
<keyword evidence="1" id="KW-0472">Membrane</keyword>
<evidence type="ECO:0000256" key="1">
    <source>
        <dbReference type="SAM" id="Phobius"/>
    </source>
</evidence>
<keyword evidence="1" id="KW-1133">Transmembrane helix</keyword>
<sequence>MRVLFFTNDKFGIGNKTEYLTICSIFRLLITIIAIIDFIPFVINFNAFFLLTQ</sequence>
<evidence type="ECO:0000313" key="3">
    <source>
        <dbReference type="Proteomes" id="UP000270205"/>
    </source>
</evidence>
<protein>
    <submittedName>
        <fullName evidence="2">Uncharacterized protein</fullName>
    </submittedName>
</protein>
<keyword evidence="1" id="KW-0812">Transmembrane</keyword>
<name>A0A7Z8YLS0_9FLAO</name>
<reference evidence="2 3" key="1">
    <citation type="submission" date="2018-11" db="EMBL/GenBank/DDBJ databases">
        <authorList>
            <consortium name="Pathogen Informatics"/>
        </authorList>
    </citation>
    <scope>NUCLEOTIDE SEQUENCE [LARGE SCALE GENOMIC DNA]</scope>
    <source>
        <strain evidence="2 3">NCTC12929</strain>
    </source>
</reference>